<dbReference type="Proteomes" id="UP000586722">
    <property type="component" value="Unassembled WGS sequence"/>
</dbReference>
<evidence type="ECO:0000313" key="4">
    <source>
        <dbReference type="Proteomes" id="UP000586722"/>
    </source>
</evidence>
<dbReference type="PANTHER" id="PTHR13847">
    <property type="entry name" value="SARCOSINE DEHYDROGENASE-RELATED"/>
    <property type="match status" value="1"/>
</dbReference>
<reference evidence="4" key="1">
    <citation type="submission" date="2020-01" db="EMBL/GenBank/DDBJ databases">
        <authorList>
            <person name="Fang Y."/>
            <person name="Sun R."/>
            <person name="Nie L."/>
            <person name="He J."/>
            <person name="Hao L."/>
            <person name="Wang L."/>
            <person name="Su S."/>
            <person name="Lv E."/>
            <person name="Zhang Z."/>
            <person name="Xie R."/>
            <person name="Liu H."/>
        </authorList>
    </citation>
    <scope>NUCLEOTIDE SEQUENCE [LARGE SCALE GENOMIC DNA]</scope>
    <source>
        <strain evidence="4">XCT-53</strain>
    </source>
</reference>
<dbReference type="EMBL" id="JAABLQ010000001">
    <property type="protein sequence ID" value="NBN76961.1"/>
    <property type="molecule type" value="Genomic_DNA"/>
</dbReference>
<protein>
    <submittedName>
        <fullName evidence="3">FAD-dependent oxidoreductase</fullName>
    </submittedName>
</protein>
<proteinExistence type="predicted"/>
<dbReference type="Gene3D" id="3.30.9.10">
    <property type="entry name" value="D-Amino Acid Oxidase, subunit A, domain 2"/>
    <property type="match status" value="1"/>
</dbReference>
<dbReference type="InterPro" id="IPR006076">
    <property type="entry name" value="FAD-dep_OxRdtase"/>
</dbReference>
<dbReference type="Pfam" id="PF01266">
    <property type="entry name" value="DAO"/>
    <property type="match status" value="1"/>
</dbReference>
<evidence type="ECO:0000313" key="3">
    <source>
        <dbReference type="EMBL" id="NBN76961.1"/>
    </source>
</evidence>
<keyword evidence="4" id="KW-1185">Reference proteome</keyword>
<evidence type="ECO:0000259" key="2">
    <source>
        <dbReference type="Pfam" id="PF01266"/>
    </source>
</evidence>
<dbReference type="Gene3D" id="3.50.50.60">
    <property type="entry name" value="FAD/NAD(P)-binding domain"/>
    <property type="match status" value="1"/>
</dbReference>
<name>A0A7X5EZG8_9HYPH</name>
<accession>A0A7X5EZG8</accession>
<dbReference type="RefSeq" id="WP_161707706.1">
    <property type="nucleotide sequence ID" value="NZ_JAABLQ010000001.1"/>
</dbReference>
<keyword evidence="1" id="KW-0560">Oxidoreductase</keyword>
<dbReference type="GO" id="GO:0016491">
    <property type="term" value="F:oxidoreductase activity"/>
    <property type="evidence" value="ECO:0007669"/>
    <property type="project" value="UniProtKB-KW"/>
</dbReference>
<dbReference type="SUPFAM" id="SSF51905">
    <property type="entry name" value="FAD/NAD(P)-binding domain"/>
    <property type="match status" value="1"/>
</dbReference>
<dbReference type="AlphaFoldDB" id="A0A7X5EZG8"/>
<comment type="caution">
    <text evidence="3">The sequence shown here is derived from an EMBL/GenBank/DDBJ whole genome shotgun (WGS) entry which is preliminary data.</text>
</comment>
<dbReference type="GO" id="GO:0005737">
    <property type="term" value="C:cytoplasm"/>
    <property type="evidence" value="ECO:0007669"/>
    <property type="project" value="TreeGrafter"/>
</dbReference>
<feature type="domain" description="FAD dependent oxidoreductase" evidence="2">
    <location>
        <begin position="42"/>
        <end position="394"/>
    </location>
</feature>
<dbReference type="PANTHER" id="PTHR13847:SF281">
    <property type="entry name" value="FAD DEPENDENT OXIDOREDUCTASE DOMAIN-CONTAINING PROTEIN"/>
    <property type="match status" value="1"/>
</dbReference>
<gene>
    <name evidence="3" type="ORF">GWI72_01625</name>
</gene>
<dbReference type="InterPro" id="IPR036188">
    <property type="entry name" value="FAD/NAD-bd_sf"/>
</dbReference>
<organism evidence="3 4">
    <name type="scientific">Pannonibacter tanglangensis</name>
    <dbReference type="NCBI Taxonomy" id="2750084"/>
    <lineage>
        <taxon>Bacteria</taxon>
        <taxon>Pseudomonadati</taxon>
        <taxon>Pseudomonadota</taxon>
        <taxon>Alphaproteobacteria</taxon>
        <taxon>Hyphomicrobiales</taxon>
        <taxon>Stappiaceae</taxon>
        <taxon>Pannonibacter</taxon>
    </lineage>
</organism>
<evidence type="ECO:0000256" key="1">
    <source>
        <dbReference type="ARBA" id="ARBA00023002"/>
    </source>
</evidence>
<sequence>MLKSLDLLTANDRPGQHATSWYAATASRRTDHPSLAGAVSADVVIVGGGYTGLSSALHLAEAGLSVVVLEAHRIGWGASGRNGGQVGSGQRLDQITLEDMVGKSDARLLWDLAEDSKAIVHALIGKHQIDCDYRPGILYADHRPDIARDHAAYADHLARHYGYHDNEVLDRDSVRARLASPLYHGGVLDKGAGHVHPLNLALGIGRAAEAAGVRIFETSTVTGYRNEGGKVTVTTAAGSVTAGHMVLACNGYLGKLEPKVAAKVMPINNFIIVTEPLGAERAEALIAGGVAVADSKFVINYFRMTRDHRLLFGGGETYGYRFPANIPEFVRRPLKSVFPQLGDVRIDYGWGGTLAITPKRMPLFTRLAPNVVSASGYSGHGVAMACLAGRLIGEAVTGRAGGFDVFERLRIPSFPGGARMRFPLLVAAMTWFSLRDRLGI</sequence>